<dbReference type="RefSeq" id="XP_002176217.1">
    <property type="nucleotide sequence ID" value="XM_002176181.2"/>
</dbReference>
<dbReference type="SMART" id="SM00220">
    <property type="entry name" value="S_TKc"/>
    <property type="match status" value="1"/>
</dbReference>
<dbReference type="GeneID" id="7204939"/>
<dbReference type="PROSITE" id="PS50011">
    <property type="entry name" value="PROTEIN_KINASE_DOM"/>
    <property type="match status" value="1"/>
</dbReference>
<dbReference type="EC" id="2.7.11.1" evidence="1"/>
<evidence type="ECO:0000256" key="6">
    <source>
        <dbReference type="ARBA" id="ARBA00022840"/>
    </source>
</evidence>
<dbReference type="PANTHER" id="PTHR11042:SF160">
    <property type="entry name" value="EUKARYOTIC TRANSLATION INITIATION FACTOR 2-ALPHA KINASE 1"/>
    <property type="match status" value="1"/>
</dbReference>
<evidence type="ECO:0000259" key="8">
    <source>
        <dbReference type="PROSITE" id="PS50011"/>
    </source>
</evidence>
<dbReference type="GO" id="GO:0005524">
    <property type="term" value="F:ATP binding"/>
    <property type="evidence" value="ECO:0007669"/>
    <property type="project" value="UniProtKB-KW"/>
</dbReference>
<keyword evidence="6" id="KW-0067">ATP-binding</keyword>
<evidence type="ECO:0000256" key="2">
    <source>
        <dbReference type="ARBA" id="ARBA00022527"/>
    </source>
</evidence>
<dbReference type="PaxDb" id="2850-Phatrdraft152"/>
<dbReference type="InParanoid" id="B7S3S8"/>
<keyword evidence="3" id="KW-0808">Transferase</keyword>
<name>B7S3S8_PHATC</name>
<organism evidence="10 11">
    <name type="scientific">Phaeodactylum tricornutum (strain CCAP 1055/1)</name>
    <dbReference type="NCBI Taxonomy" id="556484"/>
    <lineage>
        <taxon>Eukaryota</taxon>
        <taxon>Sar</taxon>
        <taxon>Stramenopiles</taxon>
        <taxon>Ochrophyta</taxon>
        <taxon>Bacillariophyta</taxon>
        <taxon>Bacillariophyceae</taxon>
        <taxon>Bacillariophycidae</taxon>
        <taxon>Naviculales</taxon>
        <taxon>Phaeodactylaceae</taxon>
        <taxon>Phaeodactylum</taxon>
    </lineage>
</organism>
<evidence type="ECO:0000256" key="4">
    <source>
        <dbReference type="ARBA" id="ARBA00022741"/>
    </source>
</evidence>
<evidence type="ECO:0000313" key="11">
    <source>
        <dbReference type="Proteomes" id="UP000000759"/>
    </source>
</evidence>
<feature type="non-terminal residue" evidence="10">
    <location>
        <position position="222"/>
    </location>
</feature>
<dbReference type="AlphaFoldDB" id="B7S3S8"/>
<dbReference type="SUPFAM" id="SSF56112">
    <property type="entry name" value="Protein kinase-like (PK-like)"/>
    <property type="match status" value="1"/>
</dbReference>
<reference evidence="10 11" key="1">
    <citation type="journal article" date="2008" name="Nature">
        <title>The Phaeodactylum genome reveals the evolutionary history of diatom genomes.</title>
        <authorList>
            <person name="Bowler C."/>
            <person name="Allen A.E."/>
            <person name="Badger J.H."/>
            <person name="Grimwood J."/>
            <person name="Jabbari K."/>
            <person name="Kuo A."/>
            <person name="Maheswari U."/>
            <person name="Martens C."/>
            <person name="Maumus F."/>
            <person name="Otillar R.P."/>
            <person name="Rayko E."/>
            <person name="Salamov A."/>
            <person name="Vandepoele K."/>
            <person name="Beszteri B."/>
            <person name="Gruber A."/>
            <person name="Heijde M."/>
            <person name="Katinka M."/>
            <person name="Mock T."/>
            <person name="Valentin K."/>
            <person name="Verret F."/>
            <person name="Berges J.A."/>
            <person name="Brownlee C."/>
            <person name="Cadoret J.P."/>
            <person name="Chiovitti A."/>
            <person name="Choi C.J."/>
            <person name="Coesel S."/>
            <person name="De Martino A."/>
            <person name="Detter J.C."/>
            <person name="Durkin C."/>
            <person name="Falciatore A."/>
            <person name="Fournet J."/>
            <person name="Haruta M."/>
            <person name="Huysman M.J."/>
            <person name="Jenkins B.D."/>
            <person name="Jiroutova K."/>
            <person name="Jorgensen R.E."/>
            <person name="Joubert Y."/>
            <person name="Kaplan A."/>
            <person name="Kroger N."/>
            <person name="Kroth P.G."/>
            <person name="La Roche J."/>
            <person name="Lindquist E."/>
            <person name="Lommer M."/>
            <person name="Martin-Jezequel V."/>
            <person name="Lopez P.J."/>
            <person name="Lucas S."/>
            <person name="Mangogna M."/>
            <person name="McGinnis K."/>
            <person name="Medlin L.K."/>
            <person name="Montsant A."/>
            <person name="Oudot-Le Secq M.P."/>
            <person name="Napoli C."/>
            <person name="Obornik M."/>
            <person name="Parker M.S."/>
            <person name="Petit J.L."/>
            <person name="Porcel B.M."/>
            <person name="Poulsen N."/>
            <person name="Robison M."/>
            <person name="Rychlewski L."/>
            <person name="Rynearson T.A."/>
            <person name="Schmutz J."/>
            <person name="Shapiro H."/>
            <person name="Siaut M."/>
            <person name="Stanley M."/>
            <person name="Sussman M.R."/>
            <person name="Taylor A.R."/>
            <person name="Vardi A."/>
            <person name="von Dassow P."/>
            <person name="Vyverman W."/>
            <person name="Willis A."/>
            <person name="Wyrwicz L.S."/>
            <person name="Rokhsar D.S."/>
            <person name="Weissenbach J."/>
            <person name="Armbrust E.V."/>
            <person name="Green B.R."/>
            <person name="Van de Peer Y."/>
            <person name="Grigoriev I.V."/>
        </authorList>
    </citation>
    <scope>NUCLEOTIDE SEQUENCE [LARGE SCALE GENOMIC DNA]</scope>
    <source>
        <strain evidence="10 11">CCAP 1055/1</strain>
    </source>
</reference>
<dbReference type="KEGG" id="pti:PHATRDRAFT_bd165"/>
<reference evidence="11" key="2">
    <citation type="submission" date="2008-08" db="EMBL/GenBank/DDBJ databases">
        <authorList>
            <consortium name="Diatom Consortium"/>
            <person name="Grigoriev I."/>
            <person name="Grimwood J."/>
            <person name="Kuo A."/>
            <person name="Otillar R.P."/>
            <person name="Salamov A."/>
            <person name="Detter J.C."/>
            <person name="Lindquist E."/>
            <person name="Shapiro H."/>
            <person name="Lucas S."/>
            <person name="Glavina del Rio T."/>
            <person name="Pitluck S."/>
            <person name="Rokhsar D."/>
            <person name="Bowler C."/>
        </authorList>
    </citation>
    <scope>GENOME REANNOTATION</scope>
    <source>
        <strain evidence="11">CCAP 1055/1</strain>
    </source>
</reference>
<evidence type="ECO:0000313" key="10">
    <source>
        <dbReference type="EMBL" id="EEC42795.1"/>
    </source>
</evidence>
<dbReference type="Proteomes" id="UP000000759">
    <property type="component" value="Unassembled WGS sequence"/>
</dbReference>
<dbReference type="GO" id="GO:0017148">
    <property type="term" value="P:negative regulation of translation"/>
    <property type="evidence" value="ECO:0007669"/>
    <property type="project" value="UniProtKB-KW"/>
</dbReference>
<dbReference type="OrthoDB" id="341578at2759"/>
<keyword evidence="2" id="KW-0723">Serine/threonine-protein kinase</keyword>
<dbReference type="InterPro" id="IPR050339">
    <property type="entry name" value="CC_SR_Kinase"/>
</dbReference>
<evidence type="ECO:0000256" key="7">
    <source>
        <dbReference type="ARBA" id="ARBA00023193"/>
    </source>
</evidence>
<keyword evidence="5" id="KW-0418">Kinase</keyword>
<dbReference type="InterPro" id="IPR000719">
    <property type="entry name" value="Prot_kinase_dom"/>
</dbReference>
<evidence type="ECO:0000256" key="5">
    <source>
        <dbReference type="ARBA" id="ARBA00022777"/>
    </source>
</evidence>
<dbReference type="GO" id="GO:0004694">
    <property type="term" value="F:eukaryotic translation initiation factor 2alpha kinase activity"/>
    <property type="evidence" value="ECO:0007669"/>
    <property type="project" value="TreeGrafter"/>
</dbReference>
<evidence type="ECO:0000256" key="3">
    <source>
        <dbReference type="ARBA" id="ARBA00022679"/>
    </source>
</evidence>
<dbReference type="RefSeq" id="XP_002176246.1">
    <property type="nucleotide sequence ID" value="XM_002176210.1"/>
</dbReference>
<dbReference type="GeneID" id="7205089"/>
<keyword evidence="11" id="KW-1185">Reference proteome</keyword>
<protein>
    <recommendedName>
        <fullName evidence="1">non-specific serine/threonine protein kinase</fullName>
        <ecNumber evidence="1">2.7.11.1</ecNumber>
    </recommendedName>
</protein>
<gene>
    <name evidence="10" type="ORF">PHATRDRAFT_bd152</name>
    <name evidence="9" type="ORF">PHATRDRAFT_bd165</name>
</gene>
<dbReference type="EMBL" id="DS999277">
    <property type="protein sequence ID" value="EEC42765.1"/>
    <property type="molecule type" value="Genomic_DNA"/>
</dbReference>
<dbReference type="Gene3D" id="3.30.200.20">
    <property type="entry name" value="Phosphorylase Kinase, domain 1"/>
    <property type="match status" value="1"/>
</dbReference>
<proteinExistence type="predicted"/>
<accession>B7S3S8</accession>
<dbReference type="STRING" id="556484.B7S3S8"/>
<dbReference type="GO" id="GO:0005634">
    <property type="term" value="C:nucleus"/>
    <property type="evidence" value="ECO:0007669"/>
    <property type="project" value="TreeGrafter"/>
</dbReference>
<sequence>RYKREFDEVGLLSSGSFGQVFRATNKMDGFNYAVKRVPFNATGFSSDSVQQVVREVHCLAVCDHPNVVRYYTSWLEPRKKAAGPSYQYQICLYIQMQLCHPATLADWIRERNRKLHDEHAGNRLVFAADIFSQLCDGLAHVHSKGIVHRDLKPANVFASQDEKVQFKIGDFGLSKMIESTCGNDTWRDPLTAGVGTASYAAPEQVSSGSYGKEADIFSLGLI</sequence>
<dbReference type="Pfam" id="PF00069">
    <property type="entry name" value="Pkinase"/>
    <property type="match status" value="1"/>
</dbReference>
<evidence type="ECO:0000313" key="9">
    <source>
        <dbReference type="EMBL" id="EEC42765.1"/>
    </source>
</evidence>
<keyword evidence="4" id="KW-0547">Nucleotide-binding</keyword>
<dbReference type="GO" id="GO:0005737">
    <property type="term" value="C:cytoplasm"/>
    <property type="evidence" value="ECO:0007669"/>
    <property type="project" value="TreeGrafter"/>
</dbReference>
<dbReference type="PANTHER" id="PTHR11042">
    <property type="entry name" value="EUKARYOTIC TRANSLATION INITIATION FACTOR 2-ALPHA KINASE EIF2-ALPHA KINASE -RELATED"/>
    <property type="match status" value="1"/>
</dbReference>
<dbReference type="KEGG" id="pti:PHATRDRAFT_bd152"/>
<dbReference type="Gene3D" id="1.10.510.10">
    <property type="entry name" value="Transferase(Phosphotransferase) domain 1"/>
    <property type="match status" value="1"/>
</dbReference>
<dbReference type="EMBL" id="DS999270">
    <property type="protein sequence ID" value="EEC42795.1"/>
    <property type="molecule type" value="Genomic_DNA"/>
</dbReference>
<dbReference type="InterPro" id="IPR011009">
    <property type="entry name" value="Kinase-like_dom_sf"/>
</dbReference>
<feature type="domain" description="Protein kinase" evidence="8">
    <location>
        <begin position="6"/>
        <end position="222"/>
    </location>
</feature>
<dbReference type="eggNOG" id="KOG1033">
    <property type="taxonomic scope" value="Eukaryota"/>
</dbReference>
<keyword evidence="7" id="KW-0652">Protein synthesis inhibitor</keyword>
<evidence type="ECO:0000256" key="1">
    <source>
        <dbReference type="ARBA" id="ARBA00012513"/>
    </source>
</evidence>
<feature type="non-terminal residue" evidence="10">
    <location>
        <position position="1"/>
    </location>
</feature>